<evidence type="ECO:0000256" key="4">
    <source>
        <dbReference type="ARBA" id="ARBA00022448"/>
    </source>
</evidence>
<evidence type="ECO:0000313" key="15">
    <source>
        <dbReference type="RefSeq" id="XP_006874475.1"/>
    </source>
</evidence>
<evidence type="ECO:0000256" key="1">
    <source>
        <dbReference type="ARBA" id="ARBA00004572"/>
    </source>
</evidence>
<dbReference type="GO" id="GO:0005742">
    <property type="term" value="C:mitochondrial outer membrane translocase complex"/>
    <property type="evidence" value="ECO:0007669"/>
    <property type="project" value="InterPro"/>
</dbReference>
<dbReference type="PANTHER" id="PTHR46722">
    <property type="entry name" value="MITOCHONDRIAL IMPORT RECEPTOR SUBUNIT TOM7 HOMOLOG"/>
    <property type="match status" value="1"/>
</dbReference>
<evidence type="ECO:0000256" key="2">
    <source>
        <dbReference type="ARBA" id="ARBA00010917"/>
    </source>
</evidence>
<evidence type="ECO:0000256" key="10">
    <source>
        <dbReference type="ARBA" id="ARBA00023136"/>
    </source>
</evidence>
<keyword evidence="14" id="KW-1185">Reference proteome</keyword>
<evidence type="ECO:0000256" key="6">
    <source>
        <dbReference type="ARBA" id="ARBA00022787"/>
    </source>
</evidence>
<keyword evidence="9" id="KW-0496">Mitochondrion</keyword>
<dbReference type="RefSeq" id="XP_006874475.1">
    <property type="nucleotide sequence ID" value="XM_006874413.1"/>
</dbReference>
<evidence type="ECO:0000256" key="12">
    <source>
        <dbReference type="SAM" id="MobiDB-lite"/>
    </source>
</evidence>
<dbReference type="OrthoDB" id="284357at2759"/>
<protein>
    <recommendedName>
        <fullName evidence="3">Mitochondrial import receptor subunit TOM7 homolog</fullName>
    </recommendedName>
    <alternativeName>
        <fullName evidence="11">Translocase of outer membrane 7 kDa subunit homolog</fullName>
    </alternativeName>
</protein>
<comment type="similarity">
    <text evidence="2">Belongs to the Tom7 family.</text>
</comment>
<comment type="subcellular location">
    <subcellularLocation>
        <location evidence="1">Mitochondrion outer membrane</location>
        <topology evidence="1">Single-pass membrane protein</topology>
    </subcellularLocation>
</comment>
<reference evidence="15" key="1">
    <citation type="submission" date="2025-08" db="UniProtKB">
        <authorList>
            <consortium name="RefSeq"/>
        </authorList>
    </citation>
    <scope>IDENTIFICATION</scope>
    <source>
        <tissue evidence="15">Spleen</tissue>
    </source>
</reference>
<evidence type="ECO:0000256" key="5">
    <source>
        <dbReference type="ARBA" id="ARBA00022692"/>
    </source>
</evidence>
<name>A0A9B0U6M8_CHRAS</name>
<feature type="region of interest" description="Disordered" evidence="12">
    <location>
        <begin position="180"/>
        <end position="223"/>
    </location>
</feature>
<keyword evidence="6" id="KW-1000">Mitochondrion outer membrane</keyword>
<keyword evidence="4" id="KW-0813">Transport</keyword>
<keyword evidence="5 13" id="KW-0812">Transmembrane</keyword>
<evidence type="ECO:0000256" key="9">
    <source>
        <dbReference type="ARBA" id="ARBA00023128"/>
    </source>
</evidence>
<dbReference type="Proteomes" id="UP000504623">
    <property type="component" value="Unplaced"/>
</dbReference>
<sequence>MVKLSKEAKQRLQQLFKSGQVAIRWGFIPLVIYLGLKSVTNPAMPKPPALSLVWTQGLGTQDDKALENQDSKGSQMISSKHLTFFVLLAYLVRVISKPPQLPVFGDPSRGQGGRRCTNTDVAAFPHPTPACPEFELVSARPITLYQERMHGCEGRTPALETLSFSWPASPSARQVCRLFSQHPKGTGRTPIRPSPVRATGRRRARQATSTTLSERSGSPAPHPLCAPQLPQPPHWAVQLRALVAVPRELGSGAHTSGSPALSCTPFPALLTHASPGILEKVVPQLQTQVDKLFRPGLLGVAENGAPKEHLPGGVTPLLPETKRGAGSSALPEGAPEHSPRPQPSESLRLSSS</sequence>
<evidence type="ECO:0000256" key="13">
    <source>
        <dbReference type="SAM" id="Phobius"/>
    </source>
</evidence>
<gene>
    <name evidence="15" type="primary">LOC102829790</name>
</gene>
<evidence type="ECO:0000313" key="14">
    <source>
        <dbReference type="Proteomes" id="UP000504623"/>
    </source>
</evidence>
<keyword evidence="10 13" id="KW-0472">Membrane</keyword>
<organism evidence="14 15">
    <name type="scientific">Chrysochloris asiatica</name>
    <name type="common">Cape golden mole</name>
    <dbReference type="NCBI Taxonomy" id="185453"/>
    <lineage>
        <taxon>Eukaryota</taxon>
        <taxon>Metazoa</taxon>
        <taxon>Chordata</taxon>
        <taxon>Craniata</taxon>
        <taxon>Vertebrata</taxon>
        <taxon>Euteleostomi</taxon>
        <taxon>Mammalia</taxon>
        <taxon>Eutheria</taxon>
        <taxon>Afrotheria</taxon>
        <taxon>Chrysochloridae</taxon>
        <taxon>Chrysochlorinae</taxon>
        <taxon>Chrysochloris</taxon>
    </lineage>
</organism>
<dbReference type="GO" id="GO:0030150">
    <property type="term" value="P:protein import into mitochondrial matrix"/>
    <property type="evidence" value="ECO:0007669"/>
    <property type="project" value="InterPro"/>
</dbReference>
<feature type="compositionally biased region" description="Polar residues" evidence="12">
    <location>
        <begin position="343"/>
        <end position="352"/>
    </location>
</feature>
<feature type="region of interest" description="Disordered" evidence="12">
    <location>
        <begin position="301"/>
        <end position="352"/>
    </location>
</feature>
<dbReference type="GeneID" id="102829790"/>
<evidence type="ECO:0000256" key="8">
    <source>
        <dbReference type="ARBA" id="ARBA00022989"/>
    </source>
</evidence>
<dbReference type="InterPro" id="IPR012621">
    <property type="entry name" value="Tom7"/>
</dbReference>
<keyword evidence="7" id="KW-0653">Protein transport</keyword>
<accession>A0A9B0U6M8</accession>
<evidence type="ECO:0000256" key="7">
    <source>
        <dbReference type="ARBA" id="ARBA00022927"/>
    </source>
</evidence>
<dbReference type="Pfam" id="PF08038">
    <property type="entry name" value="Tom7"/>
    <property type="match status" value="1"/>
</dbReference>
<proteinExistence type="inferred from homology"/>
<dbReference type="GO" id="GO:1903955">
    <property type="term" value="P:positive regulation of protein targeting to mitochondrion"/>
    <property type="evidence" value="ECO:0007669"/>
    <property type="project" value="TreeGrafter"/>
</dbReference>
<evidence type="ECO:0000256" key="3">
    <source>
        <dbReference type="ARBA" id="ARBA00014537"/>
    </source>
</evidence>
<dbReference type="PANTHER" id="PTHR46722:SF1">
    <property type="entry name" value="MITOCHONDRIAL IMPORT RECEPTOR SUBUNIT TOM7 HOMOLOG"/>
    <property type="match status" value="1"/>
</dbReference>
<keyword evidence="8 13" id="KW-1133">Transmembrane helix</keyword>
<evidence type="ECO:0000256" key="11">
    <source>
        <dbReference type="ARBA" id="ARBA00032786"/>
    </source>
</evidence>
<dbReference type="AlphaFoldDB" id="A0A9B0U6M8"/>
<feature type="transmembrane region" description="Helical" evidence="13">
    <location>
        <begin position="21"/>
        <end position="39"/>
    </location>
</feature>